<sequence length="225" mass="24008">MTALDDPLLATRPSERSAGPVHQRPAPSRSTASRSGQKWSRLIHVYASMIAFTVVLLFAFTGLMLNHPTWTLGDEANITVSTGELPVELYLDDGALDYLTLSEFARNELGANGEVTSFGEAGGSASIVYANPGYTADLVVDIETSTYEFSAEQQGWVAVLSDFHTGTDTGGAWSWAVDAAAIFLIVVSLSGIVLQFFLRKRRRSAYVSAAAGSAIIVGLIVVALM</sequence>
<organism evidence="3 4">
    <name type="scientific">Ilumatobacter coccineus (strain NBRC 103263 / KCTC 29153 / YM16-304)</name>
    <dbReference type="NCBI Taxonomy" id="1313172"/>
    <lineage>
        <taxon>Bacteria</taxon>
        <taxon>Bacillati</taxon>
        <taxon>Actinomycetota</taxon>
        <taxon>Acidimicrobiia</taxon>
        <taxon>Acidimicrobiales</taxon>
        <taxon>Ilumatobacteraceae</taxon>
        <taxon>Ilumatobacter</taxon>
    </lineage>
</organism>
<dbReference type="Pfam" id="PF16357">
    <property type="entry name" value="PepSY_TM_like_2"/>
    <property type="match status" value="1"/>
</dbReference>
<dbReference type="OrthoDB" id="3653265at2"/>
<proteinExistence type="predicted"/>
<keyword evidence="2" id="KW-0812">Transmembrane</keyword>
<dbReference type="EMBL" id="AP012057">
    <property type="protein sequence ID" value="BAN00887.1"/>
    <property type="molecule type" value="Genomic_DNA"/>
</dbReference>
<keyword evidence="2" id="KW-1133">Transmembrane helix</keyword>
<reference evidence="3 4" key="1">
    <citation type="journal article" date="2013" name="Int. J. Syst. Evol. Microbiol.">
        <title>Ilumatobacter nonamiense sp. nov. and Ilumatobacter coccineum sp. nov., isolated from seashore sand.</title>
        <authorList>
            <person name="Matsumoto A."/>
            <person name="Kasai H."/>
            <person name="Matsuo Y."/>
            <person name="Shizuri Y."/>
            <person name="Ichikawa N."/>
            <person name="Fujita N."/>
            <person name="Omura S."/>
            <person name="Takahashi Y."/>
        </authorList>
    </citation>
    <scope>NUCLEOTIDE SEQUENCE [LARGE SCALE GENOMIC DNA]</scope>
    <source>
        <strain evidence="4">NBRC 103263 / KCTC 29153 / YM16-304</strain>
    </source>
</reference>
<feature type="transmembrane region" description="Helical" evidence="2">
    <location>
        <begin position="172"/>
        <end position="198"/>
    </location>
</feature>
<feature type="transmembrane region" description="Helical" evidence="2">
    <location>
        <begin position="205"/>
        <end position="224"/>
    </location>
</feature>
<dbReference type="Proteomes" id="UP000011863">
    <property type="component" value="Chromosome"/>
</dbReference>
<protein>
    <recommendedName>
        <fullName evidence="5">Peptidase</fullName>
    </recommendedName>
</protein>
<evidence type="ECO:0000313" key="4">
    <source>
        <dbReference type="Proteomes" id="UP000011863"/>
    </source>
</evidence>
<evidence type="ECO:0000313" key="3">
    <source>
        <dbReference type="EMBL" id="BAN00887.1"/>
    </source>
</evidence>
<dbReference type="PANTHER" id="PTHR40115">
    <property type="entry name" value="INNER MEMBRANE PROTEIN WITH PEPSY TM HELIX"/>
    <property type="match status" value="1"/>
</dbReference>
<accession>A0A6C7E0U2</accession>
<feature type="transmembrane region" description="Helical" evidence="2">
    <location>
        <begin position="43"/>
        <end position="65"/>
    </location>
</feature>
<dbReference type="AlphaFoldDB" id="A0A6C7E0U2"/>
<evidence type="ECO:0000256" key="2">
    <source>
        <dbReference type="SAM" id="Phobius"/>
    </source>
</evidence>
<keyword evidence="4" id="KW-1185">Reference proteome</keyword>
<name>A0A6C7E0U2_ILUCY</name>
<dbReference type="RefSeq" id="WP_015440135.1">
    <property type="nucleotide sequence ID" value="NC_020520.1"/>
</dbReference>
<dbReference type="PANTHER" id="PTHR40115:SF1">
    <property type="entry name" value="INNER MEMBRANE PROTEIN WITH PEPSY TM HELIX"/>
    <property type="match status" value="1"/>
</dbReference>
<gene>
    <name evidence="3" type="ORF">YM304_05730</name>
</gene>
<evidence type="ECO:0008006" key="5">
    <source>
        <dbReference type="Google" id="ProtNLM"/>
    </source>
</evidence>
<keyword evidence="2" id="KW-0472">Membrane</keyword>
<dbReference type="KEGG" id="aym:YM304_05730"/>
<feature type="region of interest" description="Disordered" evidence="1">
    <location>
        <begin position="1"/>
        <end position="33"/>
    </location>
</feature>
<feature type="compositionally biased region" description="Low complexity" evidence="1">
    <location>
        <begin position="24"/>
        <end position="33"/>
    </location>
</feature>
<dbReference type="InterPro" id="IPR032307">
    <property type="entry name" value="PepSY_TM-like_2"/>
</dbReference>
<evidence type="ECO:0000256" key="1">
    <source>
        <dbReference type="SAM" id="MobiDB-lite"/>
    </source>
</evidence>